<dbReference type="EMBL" id="CAAALY010025871">
    <property type="protein sequence ID" value="VEL15772.1"/>
    <property type="molecule type" value="Genomic_DNA"/>
</dbReference>
<dbReference type="Proteomes" id="UP000784294">
    <property type="component" value="Unassembled WGS sequence"/>
</dbReference>
<proteinExistence type="predicted"/>
<dbReference type="AlphaFoldDB" id="A0A448WMV7"/>
<evidence type="ECO:0000256" key="1">
    <source>
        <dbReference type="SAM" id="SignalP"/>
    </source>
</evidence>
<sequence>MLLFCLLSACAHLVSDADHPVNNGSRSPNHLSLGWTHQTTALDVGSTPGTTTNSSLTTLRLASSISGSCLINSDATEIGQTQSRALRMQHSSTTLADSVETSSLLAHAPLTTIFDPVSSTVCPKQMDPVSTGLNTGRSAGGRCPEDSEARILINPMALSTDLLIPEQAVAVATTRPADHVVSDEPVGEEETCPKTPKSEVFAPNEVHCQILETKV</sequence>
<comment type="caution">
    <text evidence="2">The sequence shown here is derived from an EMBL/GenBank/DDBJ whole genome shotgun (WGS) entry which is preliminary data.</text>
</comment>
<keyword evidence="1" id="KW-0732">Signal</keyword>
<accession>A0A448WMV7</accession>
<evidence type="ECO:0000313" key="2">
    <source>
        <dbReference type="EMBL" id="VEL15772.1"/>
    </source>
</evidence>
<organism evidence="2 3">
    <name type="scientific">Protopolystoma xenopodis</name>
    <dbReference type="NCBI Taxonomy" id="117903"/>
    <lineage>
        <taxon>Eukaryota</taxon>
        <taxon>Metazoa</taxon>
        <taxon>Spiralia</taxon>
        <taxon>Lophotrochozoa</taxon>
        <taxon>Platyhelminthes</taxon>
        <taxon>Monogenea</taxon>
        <taxon>Polyopisthocotylea</taxon>
        <taxon>Polystomatidea</taxon>
        <taxon>Polystomatidae</taxon>
        <taxon>Protopolystoma</taxon>
    </lineage>
</organism>
<protein>
    <submittedName>
        <fullName evidence="2">Uncharacterized protein</fullName>
    </submittedName>
</protein>
<evidence type="ECO:0000313" key="3">
    <source>
        <dbReference type="Proteomes" id="UP000784294"/>
    </source>
</evidence>
<keyword evidence="3" id="KW-1185">Reference proteome</keyword>
<name>A0A448WMV7_9PLAT</name>
<feature type="chain" id="PRO_5019396506" evidence="1">
    <location>
        <begin position="18"/>
        <end position="215"/>
    </location>
</feature>
<gene>
    <name evidence="2" type="ORF">PXEA_LOCUS9212</name>
</gene>
<reference evidence="2" key="1">
    <citation type="submission" date="2018-11" db="EMBL/GenBank/DDBJ databases">
        <authorList>
            <consortium name="Pathogen Informatics"/>
        </authorList>
    </citation>
    <scope>NUCLEOTIDE SEQUENCE</scope>
</reference>
<feature type="signal peptide" evidence="1">
    <location>
        <begin position="1"/>
        <end position="17"/>
    </location>
</feature>